<evidence type="ECO:0000256" key="2">
    <source>
        <dbReference type="ARBA" id="ARBA00009773"/>
    </source>
</evidence>
<evidence type="ECO:0000256" key="8">
    <source>
        <dbReference type="SAM" id="Phobius"/>
    </source>
</evidence>
<evidence type="ECO:0000256" key="7">
    <source>
        <dbReference type="ARBA" id="ARBA00023136"/>
    </source>
</evidence>
<evidence type="ECO:0000313" key="10">
    <source>
        <dbReference type="Proteomes" id="UP000479756"/>
    </source>
</evidence>
<keyword evidence="5 8" id="KW-0812">Transmembrane</keyword>
<dbReference type="RefSeq" id="WP_163472290.1">
    <property type="nucleotide sequence ID" value="NZ_JAAGWZ010000001.1"/>
</dbReference>
<dbReference type="Pfam" id="PF01594">
    <property type="entry name" value="AI-2E_transport"/>
    <property type="match status" value="1"/>
</dbReference>
<accession>A0A7C9PM55</accession>
<feature type="transmembrane region" description="Helical" evidence="8">
    <location>
        <begin position="296"/>
        <end position="318"/>
    </location>
</feature>
<keyword evidence="10" id="KW-1185">Reference proteome</keyword>
<feature type="transmembrane region" description="Helical" evidence="8">
    <location>
        <begin position="269"/>
        <end position="289"/>
    </location>
</feature>
<evidence type="ECO:0000256" key="6">
    <source>
        <dbReference type="ARBA" id="ARBA00022989"/>
    </source>
</evidence>
<comment type="caution">
    <text evidence="9">The sequence shown here is derived from an EMBL/GenBank/DDBJ whole genome shotgun (WGS) entry which is preliminary data.</text>
</comment>
<dbReference type="GO" id="GO:0055085">
    <property type="term" value="P:transmembrane transport"/>
    <property type="evidence" value="ECO:0007669"/>
    <property type="project" value="TreeGrafter"/>
</dbReference>
<dbReference type="PANTHER" id="PTHR21716">
    <property type="entry name" value="TRANSMEMBRANE PROTEIN"/>
    <property type="match status" value="1"/>
</dbReference>
<dbReference type="EMBL" id="JAAGWZ010000001">
    <property type="protein sequence ID" value="NEM90665.1"/>
    <property type="molecule type" value="Genomic_DNA"/>
</dbReference>
<keyword evidence="4" id="KW-1003">Cell membrane</keyword>
<feature type="transmembrane region" description="Helical" evidence="8">
    <location>
        <begin position="338"/>
        <end position="371"/>
    </location>
</feature>
<comment type="similarity">
    <text evidence="2">Belongs to the autoinducer-2 exporter (AI-2E) (TC 2.A.86) family.</text>
</comment>
<evidence type="ECO:0000256" key="5">
    <source>
        <dbReference type="ARBA" id="ARBA00022692"/>
    </source>
</evidence>
<feature type="transmembrane region" description="Helical" evidence="8">
    <location>
        <begin position="242"/>
        <end position="263"/>
    </location>
</feature>
<dbReference type="InterPro" id="IPR002549">
    <property type="entry name" value="AI-2E-like"/>
</dbReference>
<evidence type="ECO:0000256" key="3">
    <source>
        <dbReference type="ARBA" id="ARBA00022448"/>
    </source>
</evidence>
<reference evidence="9 10" key="1">
    <citation type="journal article" date="2014" name="Int. J. Syst. Evol. Microbiol.">
        <title>Description of Galbitalea soli gen. nov., sp. nov., and Frondihabitans sucicola sp. nov.</title>
        <authorList>
            <person name="Kim S.J."/>
            <person name="Lim J.M."/>
            <person name="Ahn J.H."/>
            <person name="Weon H.Y."/>
            <person name="Hamada M."/>
            <person name="Suzuki K."/>
            <person name="Ahn T.Y."/>
            <person name="Kwon S.W."/>
        </authorList>
    </citation>
    <scope>NUCLEOTIDE SEQUENCE [LARGE SCALE GENOMIC DNA]</scope>
    <source>
        <strain evidence="9 10">NBRC 108727</strain>
    </source>
</reference>
<evidence type="ECO:0000313" key="9">
    <source>
        <dbReference type="EMBL" id="NEM90665.1"/>
    </source>
</evidence>
<feature type="transmembrane region" description="Helical" evidence="8">
    <location>
        <begin position="95"/>
        <end position="118"/>
    </location>
</feature>
<dbReference type="AlphaFoldDB" id="A0A7C9PM55"/>
<feature type="transmembrane region" description="Helical" evidence="8">
    <location>
        <begin position="190"/>
        <end position="211"/>
    </location>
</feature>
<dbReference type="PANTHER" id="PTHR21716:SF53">
    <property type="entry name" value="PERMEASE PERM-RELATED"/>
    <property type="match status" value="1"/>
</dbReference>
<keyword evidence="3" id="KW-0813">Transport</keyword>
<name>A0A7C9PM55_9MICO</name>
<organism evidence="9 10">
    <name type="scientific">Galbitalea soli</name>
    <dbReference type="NCBI Taxonomy" id="1268042"/>
    <lineage>
        <taxon>Bacteria</taxon>
        <taxon>Bacillati</taxon>
        <taxon>Actinomycetota</taxon>
        <taxon>Actinomycetes</taxon>
        <taxon>Micrococcales</taxon>
        <taxon>Microbacteriaceae</taxon>
        <taxon>Galbitalea</taxon>
    </lineage>
</organism>
<sequence length="401" mass="42430">MKLWKARVSPQAAVGRKPLTGPDRKRAIEEAIPVPVEIAGQWSWRILVVIGVLVVFGYLIATLKDIVVPFMVAILVSALLVPFKQYLQRHNWPRWLAIVVPLVLTLLIVGGLLFIVIAQVRSGYPDLQARTVTAFDNFRTFLKTSPLQISDAQFSSYLAQIGSTLQSDSAAILSGALAIGTTFGHVLTGFLLALFATIFILIDGAAIWGWIVRIFPHRARTAVDGAGRAGWVTLTAFVRAQILVAAVDAIGIGLGAFVVGLFFGGFPLVIPIAIAVFLGSFIPVVGAVITGALAVIVALLYDGPIAAVIMLAVVLGVQELEGHGLQPFLMGSAVKVHGLAVVFAVAAGGFLAGIPGALFAVPIVAVVNVMVKYIASGRWRTLPHPEARDVALVADVVSSDE</sequence>
<feature type="transmembrane region" description="Helical" evidence="8">
    <location>
        <begin position="66"/>
        <end position="83"/>
    </location>
</feature>
<proteinExistence type="inferred from homology"/>
<keyword evidence="7 8" id="KW-0472">Membrane</keyword>
<feature type="transmembrane region" description="Helical" evidence="8">
    <location>
        <begin position="42"/>
        <end position="60"/>
    </location>
</feature>
<comment type="subcellular location">
    <subcellularLocation>
        <location evidence="1">Cell membrane</location>
        <topology evidence="1">Multi-pass membrane protein</topology>
    </subcellularLocation>
</comment>
<evidence type="ECO:0000256" key="4">
    <source>
        <dbReference type="ARBA" id="ARBA00022475"/>
    </source>
</evidence>
<keyword evidence="6 8" id="KW-1133">Transmembrane helix</keyword>
<gene>
    <name evidence="9" type="ORF">G3T37_04780</name>
</gene>
<dbReference type="GO" id="GO:0005886">
    <property type="term" value="C:plasma membrane"/>
    <property type="evidence" value="ECO:0007669"/>
    <property type="project" value="UniProtKB-SubCell"/>
</dbReference>
<protein>
    <submittedName>
        <fullName evidence="9">AI-2E family transporter</fullName>
    </submittedName>
</protein>
<dbReference type="Proteomes" id="UP000479756">
    <property type="component" value="Unassembled WGS sequence"/>
</dbReference>
<evidence type="ECO:0000256" key="1">
    <source>
        <dbReference type="ARBA" id="ARBA00004651"/>
    </source>
</evidence>